<dbReference type="PIRSF" id="PIRSF000193">
    <property type="entry name" value="Pyrrol-5-carb_rd"/>
    <property type="match status" value="1"/>
</dbReference>
<organism evidence="14 15">
    <name type="scientific">Corynebacterium evansiae</name>
    <dbReference type="NCBI Taxonomy" id="2913499"/>
    <lineage>
        <taxon>Bacteria</taxon>
        <taxon>Bacillati</taxon>
        <taxon>Actinomycetota</taxon>
        <taxon>Actinomycetes</taxon>
        <taxon>Mycobacteriales</taxon>
        <taxon>Corynebacteriaceae</taxon>
        <taxon>Corynebacterium</taxon>
    </lineage>
</organism>
<dbReference type="Pfam" id="PF03807">
    <property type="entry name" value="F420_oxidored"/>
    <property type="match status" value="1"/>
</dbReference>
<evidence type="ECO:0000256" key="5">
    <source>
        <dbReference type="ARBA" id="ARBA00022650"/>
    </source>
</evidence>
<keyword evidence="5 9" id="KW-0641">Proline biosynthesis</keyword>
<evidence type="ECO:0000256" key="6">
    <source>
        <dbReference type="ARBA" id="ARBA00022857"/>
    </source>
</evidence>
<dbReference type="InterPro" id="IPR000304">
    <property type="entry name" value="Pyrroline-COOH_reductase"/>
</dbReference>
<comment type="similarity">
    <text evidence="2 9 11">Belongs to the pyrroline-5-carboxylate reductase family.</text>
</comment>
<evidence type="ECO:0000256" key="11">
    <source>
        <dbReference type="RuleBase" id="RU003903"/>
    </source>
</evidence>
<dbReference type="GO" id="GO:0004735">
    <property type="term" value="F:pyrroline-5-carboxylate reductase activity"/>
    <property type="evidence" value="ECO:0007669"/>
    <property type="project" value="UniProtKB-UniRule"/>
</dbReference>
<dbReference type="PROSITE" id="PS00521">
    <property type="entry name" value="P5CR"/>
    <property type="match status" value="1"/>
</dbReference>
<comment type="pathway">
    <text evidence="9 11">Amino-acid biosynthesis; L-proline biosynthesis; L-proline from L-glutamate 5-semialdehyde: step 1/1.</text>
</comment>
<keyword evidence="7 9" id="KW-0560">Oxidoreductase</keyword>
<evidence type="ECO:0000259" key="13">
    <source>
        <dbReference type="Pfam" id="PF14748"/>
    </source>
</evidence>
<evidence type="ECO:0000313" key="14">
    <source>
        <dbReference type="EMBL" id="MCZ9288718.1"/>
    </source>
</evidence>
<dbReference type="Proteomes" id="UP001146469">
    <property type="component" value="Unassembled WGS sequence"/>
</dbReference>
<evidence type="ECO:0000313" key="15">
    <source>
        <dbReference type="Proteomes" id="UP001146469"/>
    </source>
</evidence>
<keyword evidence="15" id="KW-1185">Reference proteome</keyword>
<dbReference type="AlphaFoldDB" id="A0A9X3LLE1"/>
<comment type="caution">
    <text evidence="14">The sequence shown here is derived from an EMBL/GenBank/DDBJ whole genome shotgun (WGS) entry which is preliminary data.</text>
</comment>
<evidence type="ECO:0000256" key="4">
    <source>
        <dbReference type="ARBA" id="ARBA00022605"/>
    </source>
</evidence>
<comment type="function">
    <text evidence="8 9">Catalyzes the reduction of 1-pyrroline-5-carboxylate (PCA) to L-proline.</text>
</comment>
<dbReference type="GO" id="GO:0005737">
    <property type="term" value="C:cytoplasm"/>
    <property type="evidence" value="ECO:0007669"/>
    <property type="project" value="UniProtKB-SubCell"/>
</dbReference>
<comment type="catalytic activity">
    <reaction evidence="9">
        <text>L-proline + NAD(+) = (S)-1-pyrroline-5-carboxylate + NADH + 2 H(+)</text>
        <dbReference type="Rhea" id="RHEA:14105"/>
        <dbReference type="ChEBI" id="CHEBI:15378"/>
        <dbReference type="ChEBI" id="CHEBI:17388"/>
        <dbReference type="ChEBI" id="CHEBI:57540"/>
        <dbReference type="ChEBI" id="CHEBI:57945"/>
        <dbReference type="ChEBI" id="CHEBI:60039"/>
        <dbReference type="EC" id="1.5.1.2"/>
    </reaction>
</comment>
<name>A0A9X3LLE1_9CORY</name>
<dbReference type="InterPro" id="IPR036291">
    <property type="entry name" value="NAD(P)-bd_dom_sf"/>
</dbReference>
<dbReference type="FunFam" id="3.40.50.720:FF:000190">
    <property type="entry name" value="Pyrroline-5-carboxylate reductase"/>
    <property type="match status" value="1"/>
</dbReference>
<proteinExistence type="inferred from homology"/>
<feature type="domain" description="Pyrroline-5-carboxylate reductase catalytic N-terminal" evidence="12">
    <location>
        <begin position="3"/>
        <end position="103"/>
    </location>
</feature>
<accession>A0A9X3LLE1</accession>
<sequence length="288" mass="29663">MTQIGIIGGGNIGEALLAGIVADTEGAADAKKIIVADPSQERLDELKDKYGMVTAREGREAAEGTDILFICVKPNIVPIVLDEVAEVLDSNSQDTIVVSLAAGVTINTMESALPAGTTVVRTMPNTPMLVGKGAIGIAGGRFAEEDQLNTVQDIMSKVGEAVIVKEKELDAVTAVSGSGPAYIFLVVEAMIESAVQLGLARPLAEKLAIANVQGAATMMSRNLAEGGDTPSVLRTKVTSPGGTTAAALRELEESGIRGAFFRAMEACKDRSEELGAPKPGANGANGDN</sequence>
<dbReference type="Gene3D" id="1.10.3730.10">
    <property type="entry name" value="ProC C-terminal domain-like"/>
    <property type="match status" value="1"/>
</dbReference>
<evidence type="ECO:0000256" key="10">
    <source>
        <dbReference type="NCBIfam" id="TIGR00112"/>
    </source>
</evidence>
<evidence type="ECO:0000256" key="7">
    <source>
        <dbReference type="ARBA" id="ARBA00023002"/>
    </source>
</evidence>
<evidence type="ECO:0000259" key="12">
    <source>
        <dbReference type="Pfam" id="PF03807"/>
    </source>
</evidence>
<dbReference type="InterPro" id="IPR053790">
    <property type="entry name" value="P5CR-like_CS"/>
</dbReference>
<evidence type="ECO:0000256" key="2">
    <source>
        <dbReference type="ARBA" id="ARBA00005525"/>
    </source>
</evidence>
<evidence type="ECO:0000256" key="3">
    <source>
        <dbReference type="ARBA" id="ARBA00022490"/>
    </source>
</evidence>
<dbReference type="PANTHER" id="PTHR11645">
    <property type="entry name" value="PYRROLINE-5-CARBOXYLATE REDUCTASE"/>
    <property type="match status" value="1"/>
</dbReference>
<dbReference type="InterPro" id="IPR028939">
    <property type="entry name" value="P5C_Rdtase_cat_N"/>
</dbReference>
<comment type="catalytic activity">
    <reaction evidence="9 11">
        <text>L-proline + NADP(+) = (S)-1-pyrroline-5-carboxylate + NADPH + 2 H(+)</text>
        <dbReference type="Rhea" id="RHEA:14109"/>
        <dbReference type="ChEBI" id="CHEBI:15378"/>
        <dbReference type="ChEBI" id="CHEBI:17388"/>
        <dbReference type="ChEBI" id="CHEBI:57783"/>
        <dbReference type="ChEBI" id="CHEBI:58349"/>
        <dbReference type="ChEBI" id="CHEBI:60039"/>
        <dbReference type="EC" id="1.5.1.2"/>
    </reaction>
</comment>
<dbReference type="EC" id="1.5.1.2" evidence="9 10"/>
<dbReference type="PANTHER" id="PTHR11645:SF0">
    <property type="entry name" value="PYRROLINE-5-CARBOXYLATE REDUCTASE 3"/>
    <property type="match status" value="1"/>
</dbReference>
<dbReference type="HAMAP" id="MF_01925">
    <property type="entry name" value="P5C_reductase"/>
    <property type="match status" value="1"/>
</dbReference>
<dbReference type="SUPFAM" id="SSF51735">
    <property type="entry name" value="NAD(P)-binding Rossmann-fold domains"/>
    <property type="match status" value="1"/>
</dbReference>
<dbReference type="FunFam" id="1.10.3730.10:FF:000001">
    <property type="entry name" value="Pyrroline-5-carboxylate reductase"/>
    <property type="match status" value="1"/>
</dbReference>
<evidence type="ECO:0000256" key="8">
    <source>
        <dbReference type="ARBA" id="ARBA00058118"/>
    </source>
</evidence>
<dbReference type="EMBL" id="JAKMUT010000001">
    <property type="protein sequence ID" value="MCZ9288718.1"/>
    <property type="molecule type" value="Genomic_DNA"/>
</dbReference>
<keyword evidence="6 9" id="KW-0521">NADP</keyword>
<dbReference type="Pfam" id="PF14748">
    <property type="entry name" value="P5CR_dimer"/>
    <property type="match status" value="1"/>
</dbReference>
<gene>
    <name evidence="9 14" type="primary">proC</name>
    <name evidence="14" type="ORF">L8V00_00615</name>
</gene>
<dbReference type="InterPro" id="IPR008927">
    <property type="entry name" value="6-PGluconate_DH-like_C_sf"/>
</dbReference>
<dbReference type="Gene3D" id="3.40.50.720">
    <property type="entry name" value="NAD(P)-binding Rossmann-like Domain"/>
    <property type="match status" value="1"/>
</dbReference>
<dbReference type="SUPFAM" id="SSF48179">
    <property type="entry name" value="6-phosphogluconate dehydrogenase C-terminal domain-like"/>
    <property type="match status" value="1"/>
</dbReference>
<reference evidence="14" key="1">
    <citation type="submission" date="2022-02" db="EMBL/GenBank/DDBJ databases">
        <title>Corynebacterium sp. from urogenital microbiome.</title>
        <authorList>
            <person name="Cappelli E.A."/>
            <person name="Ribeiro T.G."/>
            <person name="Peixe L."/>
        </authorList>
    </citation>
    <scope>NUCLEOTIDE SEQUENCE</scope>
    <source>
        <strain evidence="14">C8Ua_174</strain>
    </source>
</reference>
<protein>
    <recommendedName>
        <fullName evidence="9 10">Pyrroline-5-carboxylate reductase</fullName>
        <shortName evidence="9">P5C reductase</shortName>
        <shortName evidence="9">P5CR</shortName>
        <ecNumber evidence="9 10">1.5.1.2</ecNumber>
    </recommendedName>
    <alternativeName>
        <fullName evidence="9">PCA reductase</fullName>
    </alternativeName>
</protein>
<dbReference type="GO" id="GO:0055129">
    <property type="term" value="P:L-proline biosynthetic process"/>
    <property type="evidence" value="ECO:0007669"/>
    <property type="project" value="UniProtKB-UniRule"/>
</dbReference>
<keyword evidence="3 9" id="KW-0963">Cytoplasm</keyword>
<feature type="domain" description="Pyrroline-5-carboxylate reductase dimerisation" evidence="13">
    <location>
        <begin position="166"/>
        <end position="274"/>
    </location>
</feature>
<evidence type="ECO:0000256" key="1">
    <source>
        <dbReference type="ARBA" id="ARBA00004496"/>
    </source>
</evidence>
<comment type="subcellular location">
    <subcellularLocation>
        <location evidence="1 9">Cytoplasm</location>
    </subcellularLocation>
</comment>
<dbReference type="InterPro" id="IPR029036">
    <property type="entry name" value="P5CR_dimer"/>
</dbReference>
<dbReference type="RefSeq" id="WP_035002958.1">
    <property type="nucleotide sequence ID" value="NZ_JAKMUT010000001.1"/>
</dbReference>
<dbReference type="NCBIfam" id="TIGR00112">
    <property type="entry name" value="proC"/>
    <property type="match status" value="1"/>
</dbReference>
<evidence type="ECO:0000256" key="9">
    <source>
        <dbReference type="HAMAP-Rule" id="MF_01925"/>
    </source>
</evidence>
<keyword evidence="4 9" id="KW-0028">Amino-acid biosynthesis</keyword>